<name>A0ABQ8F174_9FUNG</name>
<accession>A0ABQ8F174</accession>
<dbReference type="InterPro" id="IPR021843">
    <property type="entry name" value="PSME4_C"/>
</dbReference>
<comment type="caution">
    <text evidence="13">The sequence shown here is derived from an EMBL/GenBank/DDBJ whole genome shotgun (WGS) entry which is preliminary data.</text>
</comment>
<comment type="subcellular location">
    <subcellularLocation>
        <location evidence="2">Cytoplasm</location>
    </subcellularLocation>
    <subcellularLocation>
        <location evidence="1">Nucleus</location>
    </subcellularLocation>
</comment>
<feature type="domain" description="Proteasome activator complex subunit 4-like HEAT repeat-like" evidence="12">
    <location>
        <begin position="1305"/>
        <end position="1480"/>
    </location>
</feature>
<gene>
    <name evidence="13" type="ORF">BASA50_009501</name>
</gene>
<reference evidence="13 14" key="1">
    <citation type="submission" date="2021-02" db="EMBL/GenBank/DDBJ databases">
        <title>Variation within the Batrachochytrium salamandrivorans European outbreak.</title>
        <authorList>
            <person name="Kelly M."/>
            <person name="Pasmans F."/>
            <person name="Shea T.P."/>
            <person name="Munoz J.F."/>
            <person name="Carranza S."/>
            <person name="Cuomo C.A."/>
            <person name="Martel A."/>
        </authorList>
    </citation>
    <scope>NUCLEOTIDE SEQUENCE [LARGE SCALE GENOMIC DNA]</scope>
    <source>
        <strain evidence="13 14">AMFP18/2</strain>
    </source>
</reference>
<dbReference type="EMBL" id="JAFCIX010000435">
    <property type="protein sequence ID" value="KAH6590240.1"/>
    <property type="molecule type" value="Genomic_DNA"/>
</dbReference>
<evidence type="ECO:0000256" key="4">
    <source>
        <dbReference type="ARBA" id="ARBA00022490"/>
    </source>
</evidence>
<keyword evidence="8" id="KW-0539">Nucleus</keyword>
<keyword evidence="7" id="KW-0234">DNA repair</keyword>
<evidence type="ECO:0000256" key="8">
    <source>
        <dbReference type="ARBA" id="ARBA00023242"/>
    </source>
</evidence>
<dbReference type="InterPro" id="IPR016024">
    <property type="entry name" value="ARM-type_fold"/>
</dbReference>
<keyword evidence="6" id="KW-0227">DNA damage</keyword>
<evidence type="ECO:0000259" key="11">
    <source>
        <dbReference type="Pfam" id="PF16507"/>
    </source>
</evidence>
<evidence type="ECO:0000256" key="2">
    <source>
        <dbReference type="ARBA" id="ARBA00004496"/>
    </source>
</evidence>
<evidence type="ECO:0000313" key="14">
    <source>
        <dbReference type="Proteomes" id="UP001648503"/>
    </source>
</evidence>
<feature type="region of interest" description="Disordered" evidence="9">
    <location>
        <begin position="1697"/>
        <end position="1721"/>
    </location>
</feature>
<evidence type="ECO:0000259" key="12">
    <source>
        <dbReference type="Pfam" id="PF23096"/>
    </source>
</evidence>
<dbReference type="InterPro" id="IPR055455">
    <property type="entry name" value="HEAT_PSME4"/>
</dbReference>
<dbReference type="Pfam" id="PF11919">
    <property type="entry name" value="PSME4_C"/>
    <property type="match status" value="1"/>
</dbReference>
<evidence type="ECO:0008006" key="15">
    <source>
        <dbReference type="Google" id="ProtNLM"/>
    </source>
</evidence>
<dbReference type="InterPro" id="IPR035309">
    <property type="entry name" value="PSME4"/>
</dbReference>
<proteinExistence type="inferred from homology"/>
<dbReference type="PANTHER" id="PTHR32170">
    <property type="entry name" value="PROTEASOME ACTIVATOR COMPLEX SUBUNIT 4"/>
    <property type="match status" value="1"/>
</dbReference>
<keyword evidence="5" id="KW-0677">Repeat</keyword>
<evidence type="ECO:0000256" key="9">
    <source>
        <dbReference type="SAM" id="MobiDB-lite"/>
    </source>
</evidence>
<feature type="domain" description="Proteasome activator complex subunit 4 C-terminal" evidence="10">
    <location>
        <begin position="1835"/>
        <end position="1921"/>
    </location>
</feature>
<dbReference type="Pfam" id="PF23096">
    <property type="entry name" value="HEAT_PSME4"/>
    <property type="match status" value="1"/>
</dbReference>
<evidence type="ECO:0000259" key="10">
    <source>
        <dbReference type="Pfam" id="PF11919"/>
    </source>
</evidence>
<evidence type="ECO:0000256" key="1">
    <source>
        <dbReference type="ARBA" id="ARBA00004123"/>
    </source>
</evidence>
<evidence type="ECO:0000256" key="7">
    <source>
        <dbReference type="ARBA" id="ARBA00023204"/>
    </source>
</evidence>
<evidence type="ECO:0000256" key="6">
    <source>
        <dbReference type="ARBA" id="ARBA00022763"/>
    </source>
</evidence>
<evidence type="ECO:0000256" key="5">
    <source>
        <dbReference type="ARBA" id="ARBA00022737"/>
    </source>
</evidence>
<organism evidence="13 14">
    <name type="scientific">Batrachochytrium salamandrivorans</name>
    <dbReference type="NCBI Taxonomy" id="1357716"/>
    <lineage>
        <taxon>Eukaryota</taxon>
        <taxon>Fungi</taxon>
        <taxon>Fungi incertae sedis</taxon>
        <taxon>Chytridiomycota</taxon>
        <taxon>Chytridiomycota incertae sedis</taxon>
        <taxon>Chytridiomycetes</taxon>
        <taxon>Rhizophydiales</taxon>
        <taxon>Rhizophydiales incertae sedis</taxon>
        <taxon>Batrachochytrium</taxon>
    </lineage>
</organism>
<feature type="domain" description="Proteasome activator Blm10 middle HEAT repeats region" evidence="11">
    <location>
        <begin position="331"/>
        <end position="852"/>
    </location>
</feature>
<dbReference type="Proteomes" id="UP001648503">
    <property type="component" value="Unassembled WGS sequence"/>
</dbReference>
<keyword evidence="4" id="KW-0963">Cytoplasm</keyword>
<dbReference type="PANTHER" id="PTHR32170:SF3">
    <property type="entry name" value="PROTEASOME ACTIVATOR COMPLEX SUBUNIT 4"/>
    <property type="match status" value="1"/>
</dbReference>
<keyword evidence="14" id="KW-1185">Reference proteome</keyword>
<protein>
    <recommendedName>
        <fullName evidence="15">Proteasome activator Blm10 mid region domain-containing protein</fullName>
    </recommendedName>
</protein>
<dbReference type="SUPFAM" id="SSF48371">
    <property type="entry name" value="ARM repeat"/>
    <property type="match status" value="1"/>
</dbReference>
<comment type="similarity">
    <text evidence="3">Belongs to the BLM10 family.</text>
</comment>
<dbReference type="Pfam" id="PF16507">
    <property type="entry name" value="HEAT_PSME4_mid"/>
    <property type="match status" value="1"/>
</dbReference>
<dbReference type="InterPro" id="IPR032430">
    <property type="entry name" value="Blm10_mid"/>
</dbReference>
<sequence>MRPWNTYLPYRDAALHAQHGAELLVDIKQGLAQAIKTGDLAIGATYTAQALEDYMILKYPLTLSDRIWFTKIMFQLTTLPGLDLHLVHVFSCITCKLIKNKELLPSNTLILDGWALEKMLSSKIVGSIVRLSSLAQRFFSAEFATQLLHKYLPRINVNYLPSMVTHMSILSLLLPANVVPSPPPEMDASDSLAYNPKVFWIPTLFSIWLMVVNVPTFDMLFIDIFGRVAEEHLATPENASWTDDQIRVVFTIGMRNLGLPVGSGTSGLEHMPIRKENLMSASQHSDAENNVQLMKGMSKSNVEYFSKFIVYTIFPSQPGCDRYSTMTLEHLEMLIQAISGFCHPSNTGKWSFPISNFIKQLSQDFLSRCELENKSGSKIPEHYKLNVEIKRRFVVILRDIVFLGMFGKDSRAVAYSNITFKYLSWIDPASTFPGLLERVFPALESLNETHRTISCISALNSTALPLVSCAHYPSGGKDLISLLHLTLPGLDINDIAKSTSTLLFINSAIMTVPLFDVSLFPCNDSTTFSDMNNDAMELRDIHEERRLSTSEFESWTCQYLERVFSILENLPQQYGSNGGSKMTMENSLLDMLLYTSDMVFSQLSEPLEDSIIRKIVRFCCSSVLPTATKAIGTLCGSLSRSQPRKRLTALFPICRAGIFEEISNGAASRPCSKISAASNPFGFAFMSDASLHWYQSILNSIVHYSGDDILDFQEDIIAIIDESITKCASRRGYKWAGKLLRNVLFSLTHSYPIEARSHPQSLWNSPEFQKSSHMHWGDQFTLETADVKWHTPSSKGIAFAEALLKRYTSLAISKLEAAMAMSVASADHSFGTDIGKWLSLLKNCAYGSGTLLQPPTSISHNNEIPDLEMYVPRVHRRPPYAGACFTDPTTPKFSEWALNQEHIQDIVYRLYSAMSLGRTNDSEAIQSLVSCIEACISYTGVYVPFFASSMRLYKYMKGSIKISDNQVLMPRYLIAQRARLVHLARLKQVSVQRPMTTLVHRLIVDVLTPLCVSEYTPVRVRAQRALEEALRCFPVARFSILPILLSYLDVSRLGTEHASDQIKGTLHVLRGKSITSVILHHWKYTSLFLKAIVRSQHDDKPTILEMLRKAYIGFLMHTSGVSFSPPPATISLLELAGDCGVDTTDVVISEGYLERRRQLAQSEYHGLVDSLVSFAQDSSTHWRFSAMAANLVDVILRPEESISPSLMRFAVANVTNEHPIMRNNCVSLLTRILIILKQRATQQGTSSIALLKKDVVYSSAPFSLQDDSQLLEDTLFNDQLDSGWLSCDGVQTVYTGVRRPDDLSPAFHDSSSSEAHSILDARLKESEFWSLIASYLSQEMSHTTDFFSNATANLFKRVAGLVEDALIKHLGPFIESWIDQSSDKSMQRAAAEVLGGILRGAKHWASTKQSLLWSWATPLLSRAFSQATTDSIGYWMECVKYISLARDPRRIRPLVQLIFQAQLDPSSHSFFYETKKLFLVRSLVAVYSSHLRMVAQHYLPLYFSAICSPYAQVRDTLGALINQLLQIQWCPNAKNTTSLFLAYIRQWSNTSQNAATLVSQDGVAVPGGVKKNTTDVISTPTLPHYQPSELLLKLLNTDMPKWRLEPRDTVTSYSSYGNASKTLLAMLTDGLLSYRVSGLYPHLLALLPELFEMQEFCDFDLQTSASHVGKLYSNFHHTTALLVESLSKLVELLGQQSSPTVKSTPESSEPPFESKDGSSISGHTWHRKVRVMPVIQVLFFRHLHLIPPILIDRIIFGVTECLGDFQVEVRQMASVTLGGLVRCYPNPKLISTLSADFLLKLKTTNKRRVPEIVESKMSPKASVTVGAGKSNTRLIERHAAVLGLAALVQAFPYNVPLWMPDILVVLSTCISDSAPSRATVSKTFADFKRTHHDNWEMDKQMFSEDQLTILSDLLISPGYYA</sequence>
<evidence type="ECO:0000256" key="3">
    <source>
        <dbReference type="ARBA" id="ARBA00005739"/>
    </source>
</evidence>
<evidence type="ECO:0000313" key="13">
    <source>
        <dbReference type="EMBL" id="KAH6590240.1"/>
    </source>
</evidence>